<dbReference type="PANTHER" id="PTHR22951:SF12">
    <property type="entry name" value="OS05G0426100 PROTEIN"/>
    <property type="match status" value="1"/>
</dbReference>
<proteinExistence type="predicted"/>
<dbReference type="EMBL" id="QPKB01000008">
    <property type="protein sequence ID" value="RWR90199.1"/>
    <property type="molecule type" value="Genomic_DNA"/>
</dbReference>
<dbReference type="Gene3D" id="1.25.40.90">
    <property type="match status" value="1"/>
</dbReference>
<dbReference type="SUPFAM" id="SSF89009">
    <property type="entry name" value="GAT-like domain"/>
    <property type="match status" value="1"/>
</dbReference>
<dbReference type="AlphaFoldDB" id="A0A3S3P060"/>
<dbReference type="GO" id="GO:0005905">
    <property type="term" value="C:clathrin-coated pit"/>
    <property type="evidence" value="ECO:0007669"/>
    <property type="project" value="UniProtKB-SubCell"/>
</dbReference>
<dbReference type="InterPro" id="IPR008942">
    <property type="entry name" value="ENTH_VHS"/>
</dbReference>
<dbReference type="InterPro" id="IPR011417">
    <property type="entry name" value="ANTH_dom"/>
</dbReference>
<evidence type="ECO:0000256" key="8">
    <source>
        <dbReference type="ARBA" id="ARBA00023329"/>
    </source>
</evidence>
<dbReference type="InterPro" id="IPR013809">
    <property type="entry name" value="ENTH"/>
</dbReference>
<dbReference type="Gene3D" id="1.20.58.150">
    <property type="entry name" value="ANTH domain"/>
    <property type="match status" value="1"/>
</dbReference>
<dbReference type="GO" id="GO:0030136">
    <property type="term" value="C:clathrin-coated vesicle"/>
    <property type="evidence" value="ECO:0007669"/>
    <property type="project" value="UniProtKB-SubCell"/>
</dbReference>
<dbReference type="PANTHER" id="PTHR22951">
    <property type="entry name" value="CLATHRIN ASSEMBLY PROTEIN"/>
    <property type="match status" value="1"/>
</dbReference>
<reference evidence="10 11" key="1">
    <citation type="journal article" date="2019" name="Nat. Plants">
        <title>Stout camphor tree genome fills gaps in understanding of flowering plant genome evolution.</title>
        <authorList>
            <person name="Chaw S.M."/>
            <person name="Liu Y.C."/>
            <person name="Wu Y.W."/>
            <person name="Wang H.Y."/>
            <person name="Lin C.I."/>
            <person name="Wu C.S."/>
            <person name="Ke H.M."/>
            <person name="Chang L.Y."/>
            <person name="Hsu C.Y."/>
            <person name="Yang H.T."/>
            <person name="Sudianto E."/>
            <person name="Hsu M.H."/>
            <person name="Wu K.P."/>
            <person name="Wang L.N."/>
            <person name="Leebens-Mack J.H."/>
            <person name="Tsai I.J."/>
        </authorList>
    </citation>
    <scope>NUCLEOTIDE SEQUENCE [LARGE SCALE GENOMIC DNA]</scope>
    <source>
        <strain evidence="11">cv. Chaw 1501</strain>
        <tissue evidence="10">Young leaves</tissue>
    </source>
</reference>
<dbReference type="GO" id="GO:0032050">
    <property type="term" value="F:clathrin heavy chain binding"/>
    <property type="evidence" value="ECO:0007669"/>
    <property type="project" value="TreeGrafter"/>
</dbReference>
<dbReference type="InterPro" id="IPR014712">
    <property type="entry name" value="ANTH_dom_sf"/>
</dbReference>
<keyword evidence="7" id="KW-0168">Coated pit</keyword>
<evidence type="ECO:0000256" key="3">
    <source>
        <dbReference type="ARBA" id="ARBA00004600"/>
    </source>
</evidence>
<evidence type="ECO:0000256" key="5">
    <source>
        <dbReference type="ARBA" id="ARBA00023034"/>
    </source>
</evidence>
<dbReference type="FunFam" id="1.20.58.150:FF:000005">
    <property type="entry name" value="putative clathrin assembly protein At2g25430"/>
    <property type="match status" value="1"/>
</dbReference>
<dbReference type="GO" id="GO:0005545">
    <property type="term" value="F:1-phosphatidylinositol binding"/>
    <property type="evidence" value="ECO:0007669"/>
    <property type="project" value="InterPro"/>
</dbReference>
<dbReference type="STRING" id="337451.A0A3S3P060"/>
<evidence type="ECO:0000256" key="7">
    <source>
        <dbReference type="ARBA" id="ARBA00023176"/>
    </source>
</evidence>
<dbReference type="Pfam" id="PF07651">
    <property type="entry name" value="ANTH"/>
    <property type="match status" value="1"/>
</dbReference>
<dbReference type="GO" id="GO:0005794">
    <property type="term" value="C:Golgi apparatus"/>
    <property type="evidence" value="ECO:0007669"/>
    <property type="project" value="UniProtKB-SubCell"/>
</dbReference>
<dbReference type="InterPro" id="IPR048050">
    <property type="entry name" value="ANTH_N_plant"/>
</dbReference>
<comment type="caution">
    <text evidence="10">The sequence shown here is derived from an EMBL/GenBank/DDBJ whole genome shotgun (WGS) entry which is preliminary data.</text>
</comment>
<comment type="subcellular location">
    <subcellularLocation>
        <location evidence="1">Cytoplasmic vesicle</location>
        <location evidence="1">Clathrin-coated vesicle</location>
    </subcellularLocation>
    <subcellularLocation>
        <location evidence="2">Golgi apparatus</location>
    </subcellularLocation>
    <subcellularLocation>
        <location evidence="3">Membrane</location>
        <location evidence="3">Clathrin-coated pit</location>
    </subcellularLocation>
</comment>
<keyword evidence="6" id="KW-0472">Membrane</keyword>
<dbReference type="InterPro" id="IPR045192">
    <property type="entry name" value="AP180-like"/>
</dbReference>
<dbReference type="SMART" id="SM00273">
    <property type="entry name" value="ENTH"/>
    <property type="match status" value="1"/>
</dbReference>
<evidence type="ECO:0000256" key="6">
    <source>
        <dbReference type="ARBA" id="ARBA00023136"/>
    </source>
</evidence>
<evidence type="ECO:0000313" key="10">
    <source>
        <dbReference type="EMBL" id="RWR90199.1"/>
    </source>
</evidence>
<dbReference type="GO" id="GO:0000149">
    <property type="term" value="F:SNARE binding"/>
    <property type="evidence" value="ECO:0007669"/>
    <property type="project" value="TreeGrafter"/>
</dbReference>
<keyword evidence="4" id="KW-0254">Endocytosis</keyword>
<protein>
    <submittedName>
        <fullName evidence="10">Putative clathrin assembly protein</fullName>
    </submittedName>
</protein>
<keyword evidence="8" id="KW-0968">Cytoplasmic vesicle</keyword>
<organism evidence="10 11">
    <name type="scientific">Cinnamomum micranthum f. kanehirae</name>
    <dbReference type="NCBI Taxonomy" id="337451"/>
    <lineage>
        <taxon>Eukaryota</taxon>
        <taxon>Viridiplantae</taxon>
        <taxon>Streptophyta</taxon>
        <taxon>Embryophyta</taxon>
        <taxon>Tracheophyta</taxon>
        <taxon>Spermatophyta</taxon>
        <taxon>Magnoliopsida</taxon>
        <taxon>Magnoliidae</taxon>
        <taxon>Laurales</taxon>
        <taxon>Lauraceae</taxon>
        <taxon>Cinnamomum</taxon>
    </lineage>
</organism>
<feature type="domain" description="ENTH" evidence="9">
    <location>
        <begin position="27"/>
        <end position="163"/>
    </location>
</feature>
<evidence type="ECO:0000256" key="2">
    <source>
        <dbReference type="ARBA" id="ARBA00004555"/>
    </source>
</evidence>
<dbReference type="SUPFAM" id="SSF48464">
    <property type="entry name" value="ENTH/VHS domain"/>
    <property type="match status" value="1"/>
</dbReference>
<name>A0A3S3P060_9MAGN</name>
<dbReference type="CDD" id="cd16987">
    <property type="entry name" value="ANTH_N_AP180_plant"/>
    <property type="match status" value="1"/>
</dbReference>
<keyword evidence="5" id="KW-0333">Golgi apparatus</keyword>
<dbReference type="GO" id="GO:0072583">
    <property type="term" value="P:clathrin-dependent endocytosis"/>
    <property type="evidence" value="ECO:0007669"/>
    <property type="project" value="InterPro"/>
</dbReference>
<evidence type="ECO:0000256" key="1">
    <source>
        <dbReference type="ARBA" id="ARBA00004132"/>
    </source>
</evidence>
<keyword evidence="11" id="KW-1185">Reference proteome</keyword>
<evidence type="ECO:0000259" key="9">
    <source>
        <dbReference type="PROSITE" id="PS50942"/>
    </source>
</evidence>
<gene>
    <name evidence="10" type="ORF">CKAN_01928300</name>
</gene>
<evidence type="ECO:0000256" key="4">
    <source>
        <dbReference type="ARBA" id="ARBA00022583"/>
    </source>
</evidence>
<sequence>MAPSTLRRAIGTVKDQTSIGLAKFSTRTSTSISLLNVAIVKATRHDERPASQRYFVDIVNLTCFSLPYVSACVTTLSKRLHKTHNWVVALKALMVVHHLLSQGDPSYEHEIFFRNWRGAHLLNMSDFRDASRSNSWDFTAFVRAFARYLDEQLEFRINGLVNLRDKDEKEAYQKQQQQQKKLGYFVTSACSTPVGEMKIEQILMRSQQLQVLLERFLACRPTGEAKTHRMVMFALQSLVAESFQIYFYIVEIMAILIERFMELEVPDCMKVLDIFSRASKQFTEVDIFYNWCKTAGIGRSSEYPQVQMITPKKLAVMDNFIRDKAAVLARSRKALKQEPHKPKAQEQTNIEALPAPQGFIQEIALEEKREEENSVKVQNTQEANLIDIDDDASMTAQEYGDRMALVLFPGDPSPPPAWEAFDDEPCDWETALVQSASKLSNQKVALGGGFDLMMLDTMYQQAPTVSGGAHAGSASSMAFSGGATTVLALPAPPVAGNAAQREDSFAASLAVAPPAYVQMWDMERKQQLLVEEQLMWEQYARNGMQGYHGLERLQGQAYPYHMGYSGYPQYHRS</sequence>
<dbReference type="GO" id="GO:0006900">
    <property type="term" value="P:vesicle budding from membrane"/>
    <property type="evidence" value="ECO:0007669"/>
    <property type="project" value="TreeGrafter"/>
</dbReference>
<dbReference type="GO" id="GO:0005546">
    <property type="term" value="F:phosphatidylinositol-4,5-bisphosphate binding"/>
    <property type="evidence" value="ECO:0007669"/>
    <property type="project" value="TreeGrafter"/>
</dbReference>
<accession>A0A3S3P060</accession>
<dbReference type="GO" id="GO:0048268">
    <property type="term" value="P:clathrin coat assembly"/>
    <property type="evidence" value="ECO:0007669"/>
    <property type="project" value="InterPro"/>
</dbReference>
<evidence type="ECO:0000313" key="11">
    <source>
        <dbReference type="Proteomes" id="UP000283530"/>
    </source>
</evidence>
<dbReference type="OrthoDB" id="44015at2759"/>
<dbReference type="PROSITE" id="PS50942">
    <property type="entry name" value="ENTH"/>
    <property type="match status" value="1"/>
</dbReference>
<dbReference type="Proteomes" id="UP000283530">
    <property type="component" value="Unassembled WGS sequence"/>
</dbReference>